<keyword evidence="5" id="KW-1185">Reference proteome</keyword>
<dbReference type="PANTHER" id="PTHR21166">
    <property type="entry name" value="CELL DIVISION CONTROL PROTEIN 24 OB DOMAIN-CONTAINING PROTEIN-RELATED"/>
    <property type="match status" value="1"/>
</dbReference>
<dbReference type="CTD" id="31705"/>
<dbReference type="Proteomes" id="UP000694920">
    <property type="component" value="Unplaced"/>
</dbReference>
<protein>
    <submittedName>
        <fullName evidence="6">Meiosis-specific with OB domain-containing protein isoform X1</fullName>
    </submittedName>
</protein>
<dbReference type="Gene3D" id="2.40.50.140">
    <property type="entry name" value="Nucleic acid-binding proteins"/>
    <property type="match status" value="2"/>
</dbReference>
<dbReference type="SUPFAM" id="SSF50249">
    <property type="entry name" value="Nucleic acid-binding proteins"/>
    <property type="match status" value="2"/>
</dbReference>
<dbReference type="GO" id="GO:0003697">
    <property type="term" value="F:single-stranded DNA binding"/>
    <property type="evidence" value="ECO:0007669"/>
    <property type="project" value="TreeGrafter"/>
</dbReference>
<proteinExistence type="inferred from homology"/>
<keyword evidence="2" id="KW-0469">Meiosis</keyword>
<evidence type="ECO:0000256" key="2">
    <source>
        <dbReference type="ARBA" id="ARBA00023254"/>
    </source>
</evidence>
<sequence>MAGVCRQTLSSLEPQMRNSLVIGIIIHNEAPRSINLRNSRFGTGQSSVWSFTMRDSEIDFINVTVWGSANYINKLFSTFHLGNVVEIINPKVIERRPDDRNEQFVPSVSNPYTLTVNEGVAHIQAHESPKIIFYKNLLRLPTKNVERVQRLCNIIKSIEELEGQYVDILVIVVSIKETRDIITRDKRLTAYRDFEISDGSIDKPINLRLWNKDWIKRSTHWIPTNTILFLADLRITYNQFKKRMELNTAWKTLITENPNIPECVQVRDATRRRLYNVSQELNIISNLDNIKNIMTLKQINELISLKKFTAGTKITTIVYAEIREMEWQWCSVCKKAVAEDQNSCSNPDCCGIGGADISSLNSDRFDFKLSLKDGTGYLIGCRLSGIAAERTLNCNVQEFMAMSLADRIELKWRYLVETCKIYLQIVGPSLTSNQPIFDIIAIQRVASDESDHSSNH</sequence>
<dbReference type="GO" id="GO:0000712">
    <property type="term" value="P:resolution of meiotic recombination intermediates"/>
    <property type="evidence" value="ECO:0007669"/>
    <property type="project" value="TreeGrafter"/>
</dbReference>
<dbReference type="InterPro" id="IPR056880">
    <property type="entry name" value="OB_MEIOB_N"/>
</dbReference>
<accession>A0AAJ7C9S5</accession>
<dbReference type="RefSeq" id="XP_015605436.1">
    <property type="nucleotide sequence ID" value="XM_015749950.2"/>
</dbReference>
<name>A0AAJ7C9S5_CEPCN</name>
<dbReference type="GO" id="GO:0008310">
    <property type="term" value="F:single-stranded DNA 3'-5' DNA exonuclease activity"/>
    <property type="evidence" value="ECO:0007669"/>
    <property type="project" value="TreeGrafter"/>
</dbReference>
<evidence type="ECO:0000256" key="3">
    <source>
        <dbReference type="ARBA" id="ARBA00038329"/>
    </source>
</evidence>
<evidence type="ECO:0000313" key="6">
    <source>
        <dbReference type="RefSeq" id="XP_015605436.1"/>
    </source>
</evidence>
<dbReference type="InterPro" id="IPR052469">
    <property type="entry name" value="MEIOB"/>
</dbReference>
<evidence type="ECO:0000256" key="1">
    <source>
        <dbReference type="ARBA" id="ARBA00023125"/>
    </source>
</evidence>
<dbReference type="AlphaFoldDB" id="A0AAJ7C9S5"/>
<dbReference type="PANTHER" id="PTHR21166:SF2">
    <property type="entry name" value="CELL DIVISION CONTROL PROTEIN 24 OB DOMAIN-CONTAINING PROTEIN-RELATED"/>
    <property type="match status" value="1"/>
</dbReference>
<dbReference type="Pfam" id="PF24903">
    <property type="entry name" value="OB_MEIOB_N"/>
    <property type="match status" value="1"/>
</dbReference>
<dbReference type="InterPro" id="IPR012340">
    <property type="entry name" value="NA-bd_OB-fold"/>
</dbReference>
<reference evidence="6" key="1">
    <citation type="submission" date="2025-08" db="UniProtKB">
        <authorList>
            <consortium name="RefSeq"/>
        </authorList>
    </citation>
    <scope>IDENTIFICATION</scope>
</reference>
<dbReference type="GeneID" id="107272625"/>
<feature type="domain" description="MEIOB-like N-terminal" evidence="4">
    <location>
        <begin position="3"/>
        <end position="143"/>
    </location>
</feature>
<evidence type="ECO:0000259" key="4">
    <source>
        <dbReference type="Pfam" id="PF24903"/>
    </source>
</evidence>
<dbReference type="KEGG" id="ccin:107272625"/>
<gene>
    <name evidence="6" type="primary">LOC107272625</name>
</gene>
<organism evidence="5 6">
    <name type="scientific">Cephus cinctus</name>
    <name type="common">Wheat stem sawfly</name>
    <dbReference type="NCBI Taxonomy" id="211228"/>
    <lineage>
        <taxon>Eukaryota</taxon>
        <taxon>Metazoa</taxon>
        <taxon>Ecdysozoa</taxon>
        <taxon>Arthropoda</taxon>
        <taxon>Hexapoda</taxon>
        <taxon>Insecta</taxon>
        <taxon>Pterygota</taxon>
        <taxon>Neoptera</taxon>
        <taxon>Endopterygota</taxon>
        <taxon>Hymenoptera</taxon>
        <taxon>Cephoidea</taxon>
        <taxon>Cephidae</taxon>
        <taxon>Cephus</taxon>
    </lineage>
</organism>
<keyword evidence="1" id="KW-0238">DNA-binding</keyword>
<evidence type="ECO:0000313" key="5">
    <source>
        <dbReference type="Proteomes" id="UP000694920"/>
    </source>
</evidence>
<comment type="similarity">
    <text evidence="3">Belongs to the MEIOB family.</text>
</comment>